<dbReference type="GO" id="GO:0008270">
    <property type="term" value="F:zinc ion binding"/>
    <property type="evidence" value="ECO:0007669"/>
    <property type="project" value="UniProtKB-KW"/>
</dbReference>
<evidence type="ECO:0000313" key="15">
    <source>
        <dbReference type="Proteomes" id="UP000018144"/>
    </source>
</evidence>
<organism evidence="14 15">
    <name type="scientific">Pyronema omphalodes (strain CBS 100304)</name>
    <name type="common">Pyronema confluens</name>
    <dbReference type="NCBI Taxonomy" id="1076935"/>
    <lineage>
        <taxon>Eukaryota</taxon>
        <taxon>Fungi</taxon>
        <taxon>Dikarya</taxon>
        <taxon>Ascomycota</taxon>
        <taxon>Pezizomycotina</taxon>
        <taxon>Pezizomycetes</taxon>
        <taxon>Pezizales</taxon>
        <taxon>Pyronemataceae</taxon>
        <taxon>Pyronema</taxon>
    </lineage>
</organism>
<comment type="function">
    <text evidence="11">Hydrolase that can remove conjugated ubiquitin from proteins and may therefore play an important regulatory role at the level of protein turnover by preventing degradation.</text>
</comment>
<dbReference type="EMBL" id="HF936042">
    <property type="protein sequence ID" value="CCX33229.1"/>
    <property type="molecule type" value="Genomic_DNA"/>
</dbReference>
<dbReference type="PROSITE" id="PS00028">
    <property type="entry name" value="ZINC_FINGER_C2H2_1"/>
    <property type="match status" value="1"/>
</dbReference>
<evidence type="ECO:0000256" key="11">
    <source>
        <dbReference type="RuleBase" id="RU367104"/>
    </source>
</evidence>
<keyword evidence="10" id="KW-0862">Zinc</keyword>
<dbReference type="PROSITE" id="PS50802">
    <property type="entry name" value="OTU"/>
    <property type="match status" value="1"/>
</dbReference>
<dbReference type="Pfam" id="PF24560">
    <property type="entry name" value="zf-C2H2_OTU1_C"/>
    <property type="match status" value="1"/>
</dbReference>
<evidence type="ECO:0000256" key="12">
    <source>
        <dbReference type="SAM" id="MobiDB-lite"/>
    </source>
</evidence>
<dbReference type="GO" id="GO:0036503">
    <property type="term" value="P:ERAD pathway"/>
    <property type="evidence" value="ECO:0007669"/>
    <property type="project" value="TreeGrafter"/>
</dbReference>
<keyword evidence="7 11" id="KW-0833">Ubl conjugation pathway</keyword>
<dbReference type="GO" id="GO:0005829">
    <property type="term" value="C:cytosol"/>
    <property type="evidence" value="ECO:0007669"/>
    <property type="project" value="TreeGrafter"/>
</dbReference>
<keyword evidence="8 11" id="KW-0378">Hydrolase</keyword>
<evidence type="ECO:0000256" key="5">
    <source>
        <dbReference type="ARBA" id="ARBA00022723"/>
    </source>
</evidence>
<dbReference type="InterPro" id="IPR057766">
    <property type="entry name" value="Znf-C2H2_OTU1-like_C"/>
</dbReference>
<dbReference type="PANTHER" id="PTHR13312">
    <property type="entry name" value="HIV-INDUCED PROTEIN-7-LIKE PROTEASE"/>
    <property type="match status" value="1"/>
</dbReference>
<dbReference type="Proteomes" id="UP000018144">
    <property type="component" value="Unassembled WGS sequence"/>
</dbReference>
<dbReference type="InterPro" id="IPR038765">
    <property type="entry name" value="Papain-like_cys_pep_sf"/>
</dbReference>
<dbReference type="OrthoDB" id="65596at2759"/>
<evidence type="ECO:0000256" key="2">
    <source>
        <dbReference type="ARBA" id="ARBA00004496"/>
    </source>
</evidence>
<evidence type="ECO:0000256" key="1">
    <source>
        <dbReference type="ARBA" id="ARBA00000707"/>
    </source>
</evidence>
<comment type="subcellular location">
    <subcellularLocation>
        <location evidence="2 11">Cytoplasm</location>
    </subcellularLocation>
</comment>
<dbReference type="FunFam" id="3.90.70.80:FF:000016">
    <property type="entry name" value="Putative ubiquitin thioesterase otu1"/>
    <property type="match status" value="1"/>
</dbReference>
<evidence type="ECO:0000256" key="8">
    <source>
        <dbReference type="ARBA" id="ARBA00022801"/>
    </source>
</evidence>
<keyword evidence="4" id="KW-0645">Protease</keyword>
<keyword evidence="3 11" id="KW-0963">Cytoplasm</keyword>
<evidence type="ECO:0000256" key="4">
    <source>
        <dbReference type="ARBA" id="ARBA00022670"/>
    </source>
</evidence>
<name>U4LM66_PYROM</name>
<keyword evidence="9 11" id="KW-0788">Thiol protease</keyword>
<comment type="catalytic activity">
    <reaction evidence="1 11">
        <text>Thiol-dependent hydrolysis of ester, thioester, amide, peptide and isopeptide bonds formed by the C-terminal Gly of ubiquitin (a 76-residue protein attached to proteins as an intracellular targeting signal).</text>
        <dbReference type="EC" id="3.4.19.12"/>
    </reaction>
</comment>
<gene>
    <name evidence="14" type="ORF">PCON_14269</name>
</gene>
<dbReference type="EC" id="3.4.19.12" evidence="11"/>
<feature type="region of interest" description="Disordered" evidence="12">
    <location>
        <begin position="126"/>
        <end position="151"/>
    </location>
</feature>
<dbReference type="SUPFAM" id="SSF54001">
    <property type="entry name" value="Cysteine proteinases"/>
    <property type="match status" value="1"/>
</dbReference>
<dbReference type="Pfam" id="PF02338">
    <property type="entry name" value="OTU"/>
    <property type="match status" value="1"/>
</dbReference>
<proteinExistence type="predicted"/>
<evidence type="ECO:0000259" key="13">
    <source>
        <dbReference type="PROSITE" id="PS50802"/>
    </source>
</evidence>
<keyword evidence="5" id="KW-0479">Metal-binding</keyword>
<dbReference type="CDD" id="cd22745">
    <property type="entry name" value="OTU_OTU1"/>
    <property type="match status" value="1"/>
</dbReference>
<evidence type="ECO:0000313" key="14">
    <source>
        <dbReference type="EMBL" id="CCX33229.1"/>
    </source>
</evidence>
<accession>U4LM66</accession>
<sequence length="376" mass="40551">MDSKSKPFPINIRLRLDSGQHQDSGFASTATVADLIATATAFVASTKSDGRIDPTQHLQILGPPPRPKPIDLKNETALLSSLQLNRSQITISLASNCEPTIRSSGAGILPAGSSSTAAPTPAITPAPKPTRAAPGGNITGFSFTSGTRTSDDYDERLSLTRKQPDLNDSPEVVLPGRGKVLLRVMPDDNSCLFRAISYVVTLGLCPVEDLRQAVVDAIRGDPDRYNEAVLEKSVDNYCRWIKTETSWGGGIELGILSNHFGVEIVAIDVQSLAVLRFNEGCGNRAFVVYSGIHYDALVLNPTSSGDPGEDIKQFDLSDQTILTAAVELCKKLQDKNYYTDTKRFSLRCGDCGKAIKGQEQATEHAKQTGHTNFTQN</sequence>
<feature type="compositionally biased region" description="Low complexity" evidence="12">
    <location>
        <begin position="129"/>
        <end position="148"/>
    </location>
</feature>
<protein>
    <recommendedName>
        <fullName evidence="11">Ubiquitin thioesterase OTU</fullName>
        <ecNumber evidence="11">3.4.19.12</ecNumber>
    </recommendedName>
</protein>
<keyword evidence="15" id="KW-1185">Reference proteome</keyword>
<keyword evidence="6" id="KW-0863">Zinc-finger</keyword>
<reference evidence="14 15" key="1">
    <citation type="journal article" date="2013" name="PLoS Genet.">
        <title>The genome and development-dependent transcriptomes of Pyronema confluens: a window into fungal evolution.</title>
        <authorList>
            <person name="Traeger S."/>
            <person name="Altegoer F."/>
            <person name="Freitag M."/>
            <person name="Gabaldon T."/>
            <person name="Kempken F."/>
            <person name="Kumar A."/>
            <person name="Marcet-Houben M."/>
            <person name="Poggeler S."/>
            <person name="Stajich J.E."/>
            <person name="Nowrousian M."/>
        </authorList>
    </citation>
    <scope>NUCLEOTIDE SEQUENCE [LARGE SCALE GENOMIC DNA]</scope>
    <source>
        <strain evidence="15">CBS 100304</strain>
        <tissue evidence="14">Vegetative mycelium</tissue>
    </source>
</reference>
<evidence type="ECO:0000256" key="3">
    <source>
        <dbReference type="ARBA" id="ARBA00022490"/>
    </source>
</evidence>
<evidence type="ECO:0000256" key="9">
    <source>
        <dbReference type="ARBA" id="ARBA00022807"/>
    </source>
</evidence>
<dbReference type="eggNOG" id="KOG3288">
    <property type="taxonomic scope" value="Eukaryota"/>
</dbReference>
<dbReference type="PANTHER" id="PTHR13312:SF0">
    <property type="entry name" value="UBIQUITIN THIOESTERASE OTU1"/>
    <property type="match status" value="1"/>
</dbReference>
<dbReference type="GO" id="GO:0004843">
    <property type="term" value="F:cysteine-type deubiquitinase activity"/>
    <property type="evidence" value="ECO:0007669"/>
    <property type="project" value="UniProtKB-UniRule"/>
</dbReference>
<evidence type="ECO:0000256" key="7">
    <source>
        <dbReference type="ARBA" id="ARBA00022786"/>
    </source>
</evidence>
<evidence type="ECO:0000256" key="6">
    <source>
        <dbReference type="ARBA" id="ARBA00022771"/>
    </source>
</evidence>
<dbReference type="AlphaFoldDB" id="U4LM66"/>
<dbReference type="GO" id="GO:0005634">
    <property type="term" value="C:nucleus"/>
    <property type="evidence" value="ECO:0007669"/>
    <property type="project" value="TreeGrafter"/>
</dbReference>
<dbReference type="InterPro" id="IPR013087">
    <property type="entry name" value="Znf_C2H2_type"/>
</dbReference>
<dbReference type="GO" id="GO:0016579">
    <property type="term" value="P:protein deubiquitination"/>
    <property type="evidence" value="ECO:0007669"/>
    <property type="project" value="TreeGrafter"/>
</dbReference>
<dbReference type="GO" id="GO:0030968">
    <property type="term" value="P:endoplasmic reticulum unfolded protein response"/>
    <property type="evidence" value="ECO:0007669"/>
    <property type="project" value="TreeGrafter"/>
</dbReference>
<evidence type="ECO:0000256" key="10">
    <source>
        <dbReference type="ARBA" id="ARBA00022833"/>
    </source>
</evidence>
<dbReference type="STRING" id="1076935.U4LM66"/>
<dbReference type="Gene3D" id="3.90.70.80">
    <property type="match status" value="1"/>
</dbReference>
<dbReference type="InterPro" id="IPR003323">
    <property type="entry name" value="OTU_dom"/>
</dbReference>
<feature type="domain" description="OTU" evidence="13">
    <location>
        <begin position="180"/>
        <end position="300"/>
    </location>
</feature>